<protein>
    <submittedName>
        <fullName evidence="1">Uncharacterized protein</fullName>
    </submittedName>
</protein>
<keyword evidence="2" id="KW-1185">Reference proteome</keyword>
<dbReference type="Proteomes" id="UP000328092">
    <property type="component" value="Unassembled WGS sequence"/>
</dbReference>
<proteinExistence type="predicted"/>
<dbReference type="AlphaFoldDB" id="A0A508T4A7"/>
<dbReference type="EMBL" id="CAADFC020000009">
    <property type="protein sequence ID" value="VIO69703.1"/>
    <property type="molecule type" value="Genomic_DNA"/>
</dbReference>
<organism evidence="1 2">
    <name type="scientific">Bradyrhizobium ivorense</name>
    <dbReference type="NCBI Taxonomy" id="2511166"/>
    <lineage>
        <taxon>Bacteria</taxon>
        <taxon>Pseudomonadati</taxon>
        <taxon>Pseudomonadota</taxon>
        <taxon>Alphaproteobacteria</taxon>
        <taxon>Hyphomicrobiales</taxon>
        <taxon>Nitrobacteraceae</taxon>
        <taxon>Bradyrhizobium</taxon>
    </lineage>
</organism>
<name>A0A508T4A7_9BRAD</name>
<evidence type="ECO:0000313" key="2">
    <source>
        <dbReference type="Proteomes" id="UP000328092"/>
    </source>
</evidence>
<accession>A0A508T4A7</accession>
<gene>
    <name evidence="1" type="ORF">CI1B_29110</name>
</gene>
<sequence>MTIEIFQLTAQIQQWLNLRVARHLAAQAAKFSRG</sequence>
<reference evidence="1" key="1">
    <citation type="submission" date="2019-02" db="EMBL/GenBank/DDBJ databases">
        <authorList>
            <person name="Pothier F.J."/>
        </authorList>
    </citation>
    <scope>NUCLEOTIDE SEQUENCE</scope>
    <source>
        <strain evidence="1">CI-1B</strain>
    </source>
</reference>
<evidence type="ECO:0000313" key="1">
    <source>
        <dbReference type="EMBL" id="VIO69703.1"/>
    </source>
</evidence>
<comment type="caution">
    <text evidence="1">The sequence shown here is derived from an EMBL/GenBank/DDBJ whole genome shotgun (WGS) entry which is preliminary data.</text>
</comment>